<dbReference type="EMBL" id="BAABCB010000015">
    <property type="protein sequence ID" value="GAA4242706.1"/>
    <property type="molecule type" value="Genomic_DNA"/>
</dbReference>
<evidence type="ECO:0000313" key="2">
    <source>
        <dbReference type="Proteomes" id="UP001501682"/>
    </source>
</evidence>
<accession>A0ABP8CRY8</accession>
<sequence length="279" mass="32767">MKIYTLTIMTCLILSACNTNSSKTETEAKKPETKTEKANKTFENKGHELVYNLTQKTGNYQTLLNKKDVVYTYTYQTPDGKKDVSTEKYIFNGELSYGAYTQHERTLPNLEGLIEQGYDGKEFWLKHNKTILNDTTYLKRVAFNRPTNFYWFAMMPKLLDPGLQYDYLGDIKIDEKDYDIVKVSFTSENDKPTDIYQIYINKKTQLVDQFLFTVADFGAMETPNLMRLEYEKIDGILIPTKRKYKKSNWNAEVTELPWIHVNWTNITFNNNLKIEDFQK</sequence>
<gene>
    <name evidence="1" type="ORF">GCM10022292_14100</name>
</gene>
<comment type="caution">
    <text evidence="1">The sequence shown here is derived from an EMBL/GenBank/DDBJ whole genome shotgun (WGS) entry which is preliminary data.</text>
</comment>
<reference evidence="2" key="1">
    <citation type="journal article" date="2019" name="Int. J. Syst. Evol. Microbiol.">
        <title>The Global Catalogue of Microorganisms (GCM) 10K type strain sequencing project: providing services to taxonomists for standard genome sequencing and annotation.</title>
        <authorList>
            <consortium name="The Broad Institute Genomics Platform"/>
            <consortium name="The Broad Institute Genome Sequencing Center for Infectious Disease"/>
            <person name="Wu L."/>
            <person name="Ma J."/>
        </authorList>
    </citation>
    <scope>NUCLEOTIDE SEQUENCE [LARGE SCALE GENOMIC DNA]</scope>
    <source>
        <strain evidence="2">JCM 17633</strain>
    </source>
</reference>
<keyword evidence="2" id="KW-1185">Reference proteome</keyword>
<name>A0ABP8CRY8_9FLAO</name>
<organism evidence="1 2">
    <name type="scientific">Winogradskyella damuponensis</name>
    <dbReference type="NCBI Taxonomy" id="943939"/>
    <lineage>
        <taxon>Bacteria</taxon>
        <taxon>Pseudomonadati</taxon>
        <taxon>Bacteroidota</taxon>
        <taxon>Flavobacteriia</taxon>
        <taxon>Flavobacteriales</taxon>
        <taxon>Flavobacteriaceae</taxon>
        <taxon>Winogradskyella</taxon>
    </lineage>
</organism>
<evidence type="ECO:0000313" key="1">
    <source>
        <dbReference type="EMBL" id="GAA4242706.1"/>
    </source>
</evidence>
<protein>
    <submittedName>
        <fullName evidence="1">Uncharacterized protein</fullName>
    </submittedName>
</protein>
<dbReference type="Proteomes" id="UP001501682">
    <property type="component" value="Unassembled WGS sequence"/>
</dbReference>
<proteinExistence type="predicted"/>
<dbReference type="PROSITE" id="PS51257">
    <property type="entry name" value="PROKAR_LIPOPROTEIN"/>
    <property type="match status" value="1"/>
</dbReference>
<dbReference type="RefSeq" id="WP_344713573.1">
    <property type="nucleotide sequence ID" value="NZ_BAABCB010000015.1"/>
</dbReference>